<dbReference type="InterPro" id="IPR009072">
    <property type="entry name" value="Histone-fold"/>
</dbReference>
<proteinExistence type="predicted"/>
<dbReference type="Proteomes" id="UP000322899">
    <property type="component" value="Unassembled WGS sequence"/>
</dbReference>
<evidence type="ECO:0000313" key="1">
    <source>
        <dbReference type="EMBL" id="KAA0175112.1"/>
    </source>
</evidence>
<dbReference type="GO" id="GO:0046982">
    <property type="term" value="F:protein heterodimerization activity"/>
    <property type="evidence" value="ECO:0007669"/>
    <property type="project" value="InterPro"/>
</dbReference>
<evidence type="ECO:0008006" key="3">
    <source>
        <dbReference type="Google" id="ProtNLM"/>
    </source>
</evidence>
<accession>A0A5A8EC69</accession>
<dbReference type="EMBL" id="VLTO01000016">
    <property type="protein sequence ID" value="KAA0175112.1"/>
    <property type="molecule type" value="Genomic_DNA"/>
</dbReference>
<name>A0A5A8EC69_CAFRO</name>
<dbReference type="Gene3D" id="1.10.20.10">
    <property type="entry name" value="Histone, subunit A"/>
    <property type="match status" value="1"/>
</dbReference>
<dbReference type="SUPFAM" id="SSF47113">
    <property type="entry name" value="Histone-fold"/>
    <property type="match status" value="1"/>
</dbReference>
<reference evidence="1 2" key="1">
    <citation type="submission" date="2019-07" db="EMBL/GenBank/DDBJ databases">
        <title>Genomes of Cafeteria roenbergensis.</title>
        <authorList>
            <person name="Fischer M.G."/>
            <person name="Hackl T."/>
            <person name="Roman M."/>
        </authorList>
    </citation>
    <scope>NUCLEOTIDE SEQUENCE [LARGE SCALE GENOMIC DNA]</scope>
    <source>
        <strain evidence="1 2">E4-10P</strain>
    </source>
</reference>
<dbReference type="AlphaFoldDB" id="A0A5A8EC69"/>
<organism evidence="1 2">
    <name type="scientific">Cafeteria roenbergensis</name>
    <name type="common">Marine flagellate</name>
    <dbReference type="NCBI Taxonomy" id="33653"/>
    <lineage>
        <taxon>Eukaryota</taxon>
        <taxon>Sar</taxon>
        <taxon>Stramenopiles</taxon>
        <taxon>Bigyra</taxon>
        <taxon>Opalozoa</taxon>
        <taxon>Bicosoecida</taxon>
        <taxon>Cafeteriaceae</taxon>
        <taxon>Cafeteria</taxon>
    </lineage>
</organism>
<gene>
    <name evidence="1" type="ORF">FNF27_03410</name>
</gene>
<sequence length="267" mass="26866">MAALPAASKAAAAAASGGTNAGPWEPTDACSVTLSCLEPGLRSLGLKVHPDLEAGTDGIELVRQYVEGLMACVLESLASDKGADALAATQGAMASAMSGELAKQACSEGARAVSKLASAPAGGPLGERAGLVVNVESFIAAISALVPERLLTEASGLALAAAVEHVAAELVELGGNKARDGGRAAVSREDLLAAINANEDLRRTGHHFNWAAAARSSASASSRARAAHVATEPPTVPTRSISGGDIDLARRLNGLTQDQLAKIADFM</sequence>
<comment type="caution">
    <text evidence="1">The sequence shown here is derived from an EMBL/GenBank/DDBJ whole genome shotgun (WGS) entry which is preliminary data.</text>
</comment>
<protein>
    <recommendedName>
        <fullName evidence="3">Histone H2A/H2B/H3 domain-containing protein</fullName>
    </recommendedName>
</protein>
<evidence type="ECO:0000313" key="2">
    <source>
        <dbReference type="Proteomes" id="UP000322899"/>
    </source>
</evidence>